<organism evidence="3 4">
    <name type="scientific">Cucurbitaria berberidis CBS 394.84</name>
    <dbReference type="NCBI Taxonomy" id="1168544"/>
    <lineage>
        <taxon>Eukaryota</taxon>
        <taxon>Fungi</taxon>
        <taxon>Dikarya</taxon>
        <taxon>Ascomycota</taxon>
        <taxon>Pezizomycotina</taxon>
        <taxon>Dothideomycetes</taxon>
        <taxon>Pleosporomycetidae</taxon>
        <taxon>Pleosporales</taxon>
        <taxon>Pleosporineae</taxon>
        <taxon>Cucurbitariaceae</taxon>
        <taxon>Cucurbitaria</taxon>
    </lineage>
</organism>
<proteinExistence type="predicted"/>
<keyword evidence="4" id="KW-1185">Reference proteome</keyword>
<dbReference type="AlphaFoldDB" id="A0A9P4GDS0"/>
<feature type="region of interest" description="Disordered" evidence="1">
    <location>
        <begin position="413"/>
        <end position="483"/>
    </location>
</feature>
<evidence type="ECO:0000313" key="4">
    <source>
        <dbReference type="Proteomes" id="UP000800039"/>
    </source>
</evidence>
<comment type="caution">
    <text evidence="3">The sequence shown here is derived from an EMBL/GenBank/DDBJ whole genome shotgun (WGS) entry which is preliminary data.</text>
</comment>
<dbReference type="Proteomes" id="UP000800039">
    <property type="component" value="Unassembled WGS sequence"/>
</dbReference>
<dbReference type="InterPro" id="IPR011600">
    <property type="entry name" value="Pept_C14_caspase"/>
</dbReference>
<sequence length="483" mass="55024">MTLTNTTARIVDAMTADVAPRNANPLKNKVVHADIRIQSIEDESKQDGSYTPAAEPIVQRKLGPEDVAHQHQAAEMHMWWDEAIARNMNLPDGYSKVAVLLIKWAEELDELKTAQEAQELDTLFRDRFHYDTKTIELNVRSKPQHQLNSHVSDFVRDHDGPHNLLIIYYTGHGVYMDDKKYLELAATINPSLGKGFSKDARCNWNKAEEILRDEEVEGDVLTILDTCYSSNLVKSGKRDTRKFELLSACPIDQTTASPGKYSFTRALIDALDELLKDHKESPFSTFRLNQRINLDIRRTDTPSQLWSRVHSEQHILLAPLKPPKAGVLQKSTYRVSPKGYLTLRFGLSYASLNQEQIEFMTRTLSKAFHNKAMVGLRKIDWIEIKPAPPITHFQRLTLVISVITQWKRILGRRREERESQKQSQQSVDEVISPEGIEIDSAISSQKRRHAGGDELPEAKRRYLEASQPPSPPVSNSSRIGYDP</sequence>
<dbReference type="GeneID" id="63846442"/>
<evidence type="ECO:0000256" key="1">
    <source>
        <dbReference type="SAM" id="MobiDB-lite"/>
    </source>
</evidence>
<dbReference type="RefSeq" id="XP_040786641.1">
    <property type="nucleotide sequence ID" value="XM_040929190.1"/>
</dbReference>
<dbReference type="Pfam" id="PF00656">
    <property type="entry name" value="Peptidase_C14"/>
    <property type="match status" value="1"/>
</dbReference>
<protein>
    <recommendedName>
        <fullName evidence="2">Peptidase C14 caspase domain-containing protein</fullName>
    </recommendedName>
</protein>
<evidence type="ECO:0000259" key="2">
    <source>
        <dbReference type="Pfam" id="PF00656"/>
    </source>
</evidence>
<accession>A0A9P4GDS0</accession>
<feature type="compositionally biased region" description="Basic and acidic residues" evidence="1">
    <location>
        <begin position="450"/>
        <end position="463"/>
    </location>
</feature>
<dbReference type="Gene3D" id="3.40.50.1460">
    <property type="match status" value="1"/>
</dbReference>
<evidence type="ECO:0000313" key="3">
    <source>
        <dbReference type="EMBL" id="KAF1844078.1"/>
    </source>
</evidence>
<feature type="domain" description="Peptidase C14 caspase" evidence="2">
    <location>
        <begin position="113"/>
        <end position="272"/>
    </location>
</feature>
<dbReference type="EMBL" id="ML976617">
    <property type="protein sequence ID" value="KAF1844078.1"/>
    <property type="molecule type" value="Genomic_DNA"/>
</dbReference>
<dbReference type="OrthoDB" id="4760831at2759"/>
<name>A0A9P4GDS0_9PLEO</name>
<dbReference type="GO" id="GO:0006508">
    <property type="term" value="P:proteolysis"/>
    <property type="evidence" value="ECO:0007669"/>
    <property type="project" value="InterPro"/>
</dbReference>
<reference evidence="3" key="1">
    <citation type="submission" date="2020-01" db="EMBL/GenBank/DDBJ databases">
        <authorList>
            <consortium name="DOE Joint Genome Institute"/>
            <person name="Haridas S."/>
            <person name="Albert R."/>
            <person name="Binder M."/>
            <person name="Bloem J."/>
            <person name="Labutti K."/>
            <person name="Salamov A."/>
            <person name="Andreopoulos B."/>
            <person name="Baker S.E."/>
            <person name="Barry K."/>
            <person name="Bills G."/>
            <person name="Bluhm B.H."/>
            <person name="Cannon C."/>
            <person name="Castanera R."/>
            <person name="Culley D.E."/>
            <person name="Daum C."/>
            <person name="Ezra D."/>
            <person name="Gonzalez J.B."/>
            <person name="Henrissat B."/>
            <person name="Kuo A."/>
            <person name="Liang C."/>
            <person name="Lipzen A."/>
            <person name="Lutzoni F."/>
            <person name="Magnuson J."/>
            <person name="Mondo S."/>
            <person name="Nolan M."/>
            <person name="Ohm R."/>
            <person name="Pangilinan J."/>
            <person name="Park H.-J."/>
            <person name="Ramirez L."/>
            <person name="Alfaro M."/>
            <person name="Sun H."/>
            <person name="Tritt A."/>
            <person name="Yoshinaga Y."/>
            <person name="Zwiers L.-H."/>
            <person name="Turgeon B.G."/>
            <person name="Goodwin S.B."/>
            <person name="Spatafora J.W."/>
            <person name="Crous P.W."/>
            <person name="Grigoriev I.V."/>
        </authorList>
    </citation>
    <scope>NUCLEOTIDE SEQUENCE</scope>
    <source>
        <strain evidence="3">CBS 394.84</strain>
    </source>
</reference>
<gene>
    <name evidence="3" type="ORF">K460DRAFT_290302</name>
</gene>
<dbReference type="GO" id="GO:0004197">
    <property type="term" value="F:cysteine-type endopeptidase activity"/>
    <property type="evidence" value="ECO:0007669"/>
    <property type="project" value="InterPro"/>
</dbReference>